<dbReference type="EMBL" id="JADXDR010000013">
    <property type="protein sequence ID" value="KAI7845751.1"/>
    <property type="molecule type" value="Genomic_DNA"/>
</dbReference>
<feature type="chain" id="PRO_5042257814" description="NodB homology domain-containing protein" evidence="2">
    <location>
        <begin position="16"/>
        <end position="429"/>
    </location>
</feature>
<organism evidence="4 5">
    <name type="scientific">Chlorella ohadii</name>
    <dbReference type="NCBI Taxonomy" id="2649997"/>
    <lineage>
        <taxon>Eukaryota</taxon>
        <taxon>Viridiplantae</taxon>
        <taxon>Chlorophyta</taxon>
        <taxon>core chlorophytes</taxon>
        <taxon>Trebouxiophyceae</taxon>
        <taxon>Chlorellales</taxon>
        <taxon>Chlorellaceae</taxon>
        <taxon>Chlorella clade</taxon>
        <taxon>Chlorella</taxon>
    </lineage>
</organism>
<dbReference type="Pfam" id="PF01522">
    <property type="entry name" value="Polysacc_deac_1"/>
    <property type="match status" value="1"/>
</dbReference>
<dbReference type="InterPro" id="IPR052740">
    <property type="entry name" value="CE4"/>
</dbReference>
<evidence type="ECO:0000313" key="5">
    <source>
        <dbReference type="Proteomes" id="UP001205105"/>
    </source>
</evidence>
<dbReference type="AlphaFoldDB" id="A0AAD5H6I9"/>
<sequence>MRALLLLATIGAALAALDASTNTPGGIPRKSTPQFVLLTHDDAITSRTYDAMRSVTDGVEASGCPATATMFVTSTGTDCELLVDLYRSGYEIADHTVSHKSFLTQSYSSLEKEILGARDAIAECGIPQSAIQGLRAPFLEIKGEVWEILADNGFLYDSTLIENTQGNSVSEDFSVRTWPWDMGNGIPINCAWYSTIQKCPAGARYPGVWQVPLWDLSAKGGPYTMDYGDDGSQKCSGANCVYDILMANFQESYEGNRAPFPVFIHTPWMSRGSHLQQLQRFVKEVAQLEDVYFVTMRQLLAWMKNPVPLEELTPQILGCGNEGGAPGSAGTTGSGSSSGSSSGGSRGGQQQQAADEEPPVDDTGIDFGDEAGTNEARLVSPLVTAAPGDAAPAPAPAADAQYGWEGEGGLDQMQAPDLQQLSAMMQRSQ</sequence>
<feature type="compositionally biased region" description="Gly residues" evidence="1">
    <location>
        <begin position="320"/>
        <end position="333"/>
    </location>
</feature>
<evidence type="ECO:0000256" key="2">
    <source>
        <dbReference type="SAM" id="SignalP"/>
    </source>
</evidence>
<dbReference type="InterPro" id="IPR011330">
    <property type="entry name" value="Glyco_hydro/deAcase_b/a-brl"/>
</dbReference>
<feature type="signal peptide" evidence="2">
    <location>
        <begin position="1"/>
        <end position="15"/>
    </location>
</feature>
<dbReference type="PANTHER" id="PTHR45985">
    <property type="match status" value="1"/>
</dbReference>
<reference evidence="4" key="1">
    <citation type="submission" date="2020-11" db="EMBL/GenBank/DDBJ databases">
        <title>Chlorella ohadii genome sequencing and assembly.</title>
        <authorList>
            <person name="Murik O."/>
            <person name="Treves H."/>
            <person name="Kedem I."/>
            <person name="Shotland Y."/>
            <person name="Kaplan A."/>
        </authorList>
    </citation>
    <scope>NUCLEOTIDE SEQUENCE</scope>
    <source>
        <strain evidence="4">1</strain>
    </source>
</reference>
<protein>
    <recommendedName>
        <fullName evidence="3">NodB homology domain-containing protein</fullName>
    </recommendedName>
</protein>
<evidence type="ECO:0000256" key="1">
    <source>
        <dbReference type="SAM" id="MobiDB-lite"/>
    </source>
</evidence>
<comment type="caution">
    <text evidence="4">The sequence shown here is derived from an EMBL/GenBank/DDBJ whole genome shotgun (WGS) entry which is preliminary data.</text>
</comment>
<name>A0AAD5H6I9_9CHLO</name>
<evidence type="ECO:0000313" key="4">
    <source>
        <dbReference type="EMBL" id="KAI7845751.1"/>
    </source>
</evidence>
<dbReference type="GO" id="GO:0016810">
    <property type="term" value="F:hydrolase activity, acting on carbon-nitrogen (but not peptide) bonds"/>
    <property type="evidence" value="ECO:0007669"/>
    <property type="project" value="InterPro"/>
</dbReference>
<feature type="compositionally biased region" description="Low complexity" evidence="1">
    <location>
        <begin position="385"/>
        <end position="400"/>
    </location>
</feature>
<dbReference type="PANTHER" id="PTHR45985:SF3">
    <property type="entry name" value="CHITIN DEACETYLASE-LIKE 4"/>
    <property type="match status" value="1"/>
</dbReference>
<dbReference type="CDD" id="cd10919">
    <property type="entry name" value="CE4_CDA_like"/>
    <property type="match status" value="1"/>
</dbReference>
<feature type="compositionally biased region" description="Acidic residues" evidence="1">
    <location>
        <begin position="354"/>
        <end position="369"/>
    </location>
</feature>
<dbReference type="SUPFAM" id="SSF88713">
    <property type="entry name" value="Glycoside hydrolase/deacetylase"/>
    <property type="match status" value="1"/>
</dbReference>
<dbReference type="InterPro" id="IPR002509">
    <property type="entry name" value="NODB_dom"/>
</dbReference>
<feature type="region of interest" description="Disordered" evidence="1">
    <location>
        <begin position="318"/>
        <end position="411"/>
    </location>
</feature>
<dbReference type="GO" id="GO:0005975">
    <property type="term" value="P:carbohydrate metabolic process"/>
    <property type="evidence" value="ECO:0007669"/>
    <property type="project" value="InterPro"/>
</dbReference>
<gene>
    <name evidence="4" type="ORF">COHA_000666</name>
</gene>
<proteinExistence type="predicted"/>
<feature type="domain" description="NodB homology" evidence="3">
    <location>
        <begin position="32"/>
        <end position="154"/>
    </location>
</feature>
<dbReference type="Gene3D" id="3.20.20.370">
    <property type="entry name" value="Glycoside hydrolase/deacetylase"/>
    <property type="match status" value="1"/>
</dbReference>
<keyword evidence="5" id="KW-1185">Reference proteome</keyword>
<dbReference type="Proteomes" id="UP001205105">
    <property type="component" value="Unassembled WGS sequence"/>
</dbReference>
<accession>A0AAD5H6I9</accession>
<evidence type="ECO:0000259" key="3">
    <source>
        <dbReference type="Pfam" id="PF01522"/>
    </source>
</evidence>
<keyword evidence="2" id="KW-0732">Signal</keyword>